<dbReference type="Proteomes" id="UP000596742">
    <property type="component" value="Unassembled WGS sequence"/>
</dbReference>
<accession>A0A8B6GD85</accession>
<dbReference type="OrthoDB" id="205623at2759"/>
<evidence type="ECO:0000259" key="3">
    <source>
        <dbReference type="Pfam" id="PF00685"/>
    </source>
</evidence>
<feature type="domain" description="Sulfotransferase" evidence="3">
    <location>
        <begin position="110"/>
        <end position="224"/>
    </location>
</feature>
<comment type="similarity">
    <text evidence="1">Belongs to the sulfotransferase 1 family.</text>
</comment>
<dbReference type="EMBL" id="UYJE01008239">
    <property type="protein sequence ID" value="VDI62289.1"/>
    <property type="molecule type" value="Genomic_DNA"/>
</dbReference>
<dbReference type="GO" id="GO:0008146">
    <property type="term" value="F:sulfotransferase activity"/>
    <property type="evidence" value="ECO:0007669"/>
    <property type="project" value="InterPro"/>
</dbReference>
<dbReference type="InterPro" id="IPR027417">
    <property type="entry name" value="P-loop_NTPase"/>
</dbReference>
<evidence type="ECO:0000256" key="1">
    <source>
        <dbReference type="ARBA" id="ARBA00005771"/>
    </source>
</evidence>
<dbReference type="Gene3D" id="3.40.50.300">
    <property type="entry name" value="P-loop containing nucleotide triphosphate hydrolases"/>
    <property type="match status" value="3"/>
</dbReference>
<evidence type="ECO:0000313" key="5">
    <source>
        <dbReference type="Proteomes" id="UP000596742"/>
    </source>
</evidence>
<gene>
    <name evidence="4" type="ORF">MGAL_10B026781</name>
</gene>
<organism evidence="4 5">
    <name type="scientific">Mytilus galloprovincialis</name>
    <name type="common">Mediterranean mussel</name>
    <dbReference type="NCBI Taxonomy" id="29158"/>
    <lineage>
        <taxon>Eukaryota</taxon>
        <taxon>Metazoa</taxon>
        <taxon>Spiralia</taxon>
        <taxon>Lophotrochozoa</taxon>
        <taxon>Mollusca</taxon>
        <taxon>Bivalvia</taxon>
        <taxon>Autobranchia</taxon>
        <taxon>Pteriomorphia</taxon>
        <taxon>Mytilida</taxon>
        <taxon>Mytiloidea</taxon>
        <taxon>Mytilidae</taxon>
        <taxon>Mytilinae</taxon>
        <taxon>Mytilus</taxon>
    </lineage>
</organism>
<dbReference type="Pfam" id="PF00685">
    <property type="entry name" value="Sulfotransfer_1"/>
    <property type="match status" value="3"/>
</dbReference>
<comment type="caution">
    <text evidence="4">The sequence shown here is derived from an EMBL/GenBank/DDBJ whole genome shotgun (WGS) entry which is preliminary data.</text>
</comment>
<keyword evidence="2" id="KW-0808">Transferase</keyword>
<keyword evidence="5" id="KW-1185">Reference proteome</keyword>
<proteinExistence type="inferred from homology"/>
<sequence length="500" mass="58228">RLIYRCMVKPREKGAEQALKDITNFQSRDTDIMICTYAKSGTHWINEITSMLIRKTAELDNINKATTMLETISDFSVTDDLPSPRLLNTHSSLELGMSFSTCGCRQNVAFCKVHMDHGTLMKRVLNKQRKTILDMIFTCSYEEMKKDPKTEIRKLADFLEVQCTDKLIEDIAKATSFENMKENKIDFSKAVDGITHIYRKGIVGDWKNHFTVAQNEQFDAQYVEDRQRSNSLPYDFLFESTTMAFFHSNDHVGTHCINEIENVLMDHGRRLINSQVQTGPVEARFQVVSADYVIAARLLNTHCQFRYLPKGHIVQRGKIIHMIRNPKDTCASYYHHSRKDNIFLSFFGTWNEFFDLWMSAKCAYGSWYTYEKGIEQAEKDYPGMIFTCSYEEMKKDPKTEIRKLADFLEVQCTDKLIEDIAKATSFENMKEKKIDFSKAGDGTTFIYRKEKIKLFYVVSCMQGIVGDWKNHFTVAQNEQFDAQYVEEFRDCSYKSMFDLE</sequence>
<name>A0A8B6GD85_MYTGA</name>
<reference evidence="4" key="1">
    <citation type="submission" date="2018-11" db="EMBL/GenBank/DDBJ databases">
        <authorList>
            <person name="Alioto T."/>
            <person name="Alioto T."/>
        </authorList>
    </citation>
    <scope>NUCLEOTIDE SEQUENCE</scope>
</reference>
<evidence type="ECO:0000313" key="4">
    <source>
        <dbReference type="EMBL" id="VDI62289.1"/>
    </source>
</evidence>
<dbReference type="AlphaFoldDB" id="A0A8B6GD85"/>
<dbReference type="PANTHER" id="PTHR11783">
    <property type="entry name" value="SULFOTRANSFERASE SULT"/>
    <property type="match status" value="1"/>
</dbReference>
<evidence type="ECO:0000256" key="2">
    <source>
        <dbReference type="ARBA" id="ARBA00022679"/>
    </source>
</evidence>
<dbReference type="InterPro" id="IPR000863">
    <property type="entry name" value="Sulfotransferase_dom"/>
</dbReference>
<feature type="non-terminal residue" evidence="4">
    <location>
        <position position="500"/>
    </location>
</feature>
<dbReference type="SUPFAM" id="SSF52540">
    <property type="entry name" value="P-loop containing nucleoside triphosphate hydrolases"/>
    <property type="match status" value="2"/>
</dbReference>
<protein>
    <recommendedName>
        <fullName evidence="3">Sulfotransferase domain-containing protein</fullName>
    </recommendedName>
</protein>
<feature type="domain" description="Sulfotransferase" evidence="3">
    <location>
        <begin position="29"/>
        <end position="95"/>
    </location>
</feature>
<feature type="domain" description="Sulfotransferase" evidence="3">
    <location>
        <begin position="296"/>
        <end position="491"/>
    </location>
</feature>